<comment type="caution">
    <text evidence="1">The sequence shown here is derived from an EMBL/GenBank/DDBJ whole genome shotgun (WGS) entry which is preliminary data.</text>
</comment>
<dbReference type="Gene3D" id="3.40.50.2300">
    <property type="match status" value="1"/>
</dbReference>
<dbReference type="Pfam" id="PF00072">
    <property type="entry name" value="Response_reg"/>
    <property type="match status" value="1"/>
</dbReference>
<gene>
    <name evidence="1" type="ORF">HMPREF3196_01035</name>
</gene>
<dbReference type="RefSeq" id="WP_013390174.1">
    <property type="nucleotide sequence ID" value="NZ_JACEIZ010000002.1"/>
</dbReference>
<accession>A0A0E2ZUZ3</accession>
<evidence type="ECO:0000313" key="2">
    <source>
        <dbReference type="Proteomes" id="UP000070092"/>
    </source>
</evidence>
<dbReference type="EMBL" id="LRPO01000030">
    <property type="protein sequence ID" value="KWZ81462.1"/>
    <property type="molecule type" value="Genomic_DNA"/>
</dbReference>
<dbReference type="PATRIC" id="fig|1681.23.peg.100"/>
<protein>
    <submittedName>
        <fullName evidence="1">Uncharacterized protein</fullName>
    </submittedName>
</protein>
<dbReference type="PROSITE" id="PS50110">
    <property type="entry name" value="RESPONSE_REGULATORY"/>
    <property type="match status" value="1"/>
</dbReference>
<evidence type="ECO:0000313" key="1">
    <source>
        <dbReference type="EMBL" id="KWZ81462.1"/>
    </source>
</evidence>
<dbReference type="GO" id="GO:0000160">
    <property type="term" value="P:phosphorelay signal transduction system"/>
    <property type="evidence" value="ECO:0007669"/>
    <property type="project" value="InterPro"/>
</dbReference>
<reference evidence="1 2" key="1">
    <citation type="submission" date="2016-01" db="EMBL/GenBank/DDBJ databases">
        <authorList>
            <person name="Oliw E.H."/>
        </authorList>
    </citation>
    <scope>NUCLEOTIDE SEQUENCE [LARGE SCALE GENOMIC DNA]</scope>
    <source>
        <strain evidence="1 2">MJR8628B</strain>
    </source>
</reference>
<dbReference type="SUPFAM" id="SSF52172">
    <property type="entry name" value="CheY-like"/>
    <property type="match status" value="1"/>
</dbReference>
<dbReference type="Proteomes" id="UP000070092">
    <property type="component" value="Unassembled WGS sequence"/>
</dbReference>
<dbReference type="InterPro" id="IPR011006">
    <property type="entry name" value="CheY-like_superfamily"/>
</dbReference>
<name>A0A0E2ZUZ3_BIFBI</name>
<sequence length="93" mass="9877">MVGDIPLSVGAVVVGFAVRKFMDGAERSRRELGVALLDVDMPVLDGPATAKEMAGLYPSVAVMMLTVFEHEESLAKSLALNVRGFLTKDIPSA</sequence>
<organism evidence="1 2">
    <name type="scientific">Bifidobacterium bifidum</name>
    <dbReference type="NCBI Taxonomy" id="1681"/>
    <lineage>
        <taxon>Bacteria</taxon>
        <taxon>Bacillati</taxon>
        <taxon>Actinomycetota</taxon>
        <taxon>Actinomycetes</taxon>
        <taxon>Bifidobacteriales</taxon>
        <taxon>Bifidobacteriaceae</taxon>
        <taxon>Bifidobacterium</taxon>
    </lineage>
</organism>
<dbReference type="AlphaFoldDB" id="A0A0E2ZUZ3"/>
<proteinExistence type="predicted"/>
<dbReference type="InterPro" id="IPR001789">
    <property type="entry name" value="Sig_transdc_resp-reg_receiver"/>
</dbReference>